<dbReference type="PANTHER" id="PTHR24006">
    <property type="entry name" value="UBIQUITIN CARBOXYL-TERMINAL HYDROLASE"/>
    <property type="match status" value="1"/>
</dbReference>
<keyword evidence="6" id="KW-0378">Hydrolase</keyword>
<evidence type="ECO:0000256" key="8">
    <source>
        <dbReference type="SAM" id="MobiDB-lite"/>
    </source>
</evidence>
<dbReference type="SUPFAM" id="SSF54001">
    <property type="entry name" value="Cysteine proteinases"/>
    <property type="match status" value="1"/>
</dbReference>
<dbReference type="Pfam" id="PF00443">
    <property type="entry name" value="UCH"/>
    <property type="match status" value="1"/>
</dbReference>
<keyword evidence="11" id="KW-1185">Reference proteome</keyword>
<dbReference type="InterPro" id="IPR050164">
    <property type="entry name" value="Peptidase_C19"/>
</dbReference>
<organism evidence="10 11">
    <name type="scientific">Volvox africanus</name>
    <dbReference type="NCBI Taxonomy" id="51714"/>
    <lineage>
        <taxon>Eukaryota</taxon>
        <taxon>Viridiplantae</taxon>
        <taxon>Chlorophyta</taxon>
        <taxon>core chlorophytes</taxon>
        <taxon>Chlorophyceae</taxon>
        <taxon>CS clade</taxon>
        <taxon>Chlamydomonadales</taxon>
        <taxon>Volvocaceae</taxon>
        <taxon>Volvox</taxon>
    </lineage>
</organism>
<evidence type="ECO:0000256" key="6">
    <source>
        <dbReference type="ARBA" id="ARBA00022801"/>
    </source>
</evidence>
<keyword evidence="4" id="KW-0645">Protease</keyword>
<dbReference type="InterPro" id="IPR038765">
    <property type="entry name" value="Papain-like_cys_pep_sf"/>
</dbReference>
<evidence type="ECO:0000313" key="10">
    <source>
        <dbReference type="EMBL" id="GIL68055.1"/>
    </source>
</evidence>
<dbReference type="GO" id="GO:0016579">
    <property type="term" value="P:protein deubiquitination"/>
    <property type="evidence" value="ECO:0007669"/>
    <property type="project" value="InterPro"/>
</dbReference>
<gene>
    <name evidence="10" type="ORF">Vafri_21367</name>
</gene>
<dbReference type="PANTHER" id="PTHR24006:SF758">
    <property type="entry name" value="UBIQUITIN CARBOXYL-TERMINAL HYDROLASE 36"/>
    <property type="match status" value="1"/>
</dbReference>
<keyword evidence="5" id="KW-0833">Ubl conjugation pathway</keyword>
<comment type="similarity">
    <text evidence="2">Belongs to the peptidase C19 family.</text>
</comment>
<reference evidence="10" key="1">
    <citation type="journal article" date="2021" name="Proc. Natl. Acad. Sci. U.S.A.">
        <title>Three genomes in the algal genus Volvox reveal the fate of a haploid sex-determining region after a transition to homothallism.</title>
        <authorList>
            <person name="Yamamoto K."/>
            <person name="Hamaji T."/>
            <person name="Kawai-Toyooka H."/>
            <person name="Matsuzaki R."/>
            <person name="Takahashi F."/>
            <person name="Nishimura Y."/>
            <person name="Kawachi M."/>
            <person name="Noguchi H."/>
            <person name="Minakuchi Y."/>
            <person name="Umen J.G."/>
            <person name="Toyoda A."/>
            <person name="Nozaki H."/>
        </authorList>
    </citation>
    <scope>NUCLEOTIDE SEQUENCE</scope>
    <source>
        <strain evidence="10">NIES-3780</strain>
    </source>
</reference>
<keyword evidence="7" id="KW-0788">Thiol protease</keyword>
<accession>A0A8J4BT03</accession>
<dbReference type="GO" id="GO:0004843">
    <property type="term" value="F:cysteine-type deubiquitinase activity"/>
    <property type="evidence" value="ECO:0007669"/>
    <property type="project" value="UniProtKB-EC"/>
</dbReference>
<dbReference type="AlphaFoldDB" id="A0A8J4BT03"/>
<dbReference type="Gene3D" id="3.90.70.10">
    <property type="entry name" value="Cysteine proteinases"/>
    <property type="match status" value="1"/>
</dbReference>
<evidence type="ECO:0000313" key="11">
    <source>
        <dbReference type="Proteomes" id="UP000747399"/>
    </source>
</evidence>
<comment type="catalytic activity">
    <reaction evidence="1">
        <text>Thiol-dependent hydrolysis of ester, thioester, amide, peptide and isopeptide bonds formed by the C-terminal Gly of ubiquitin (a 76-residue protein attached to proteins as an intracellular targeting signal).</text>
        <dbReference type="EC" id="3.4.19.12"/>
    </reaction>
</comment>
<evidence type="ECO:0000256" key="1">
    <source>
        <dbReference type="ARBA" id="ARBA00000707"/>
    </source>
</evidence>
<dbReference type="EMBL" id="BNCO01000109">
    <property type="protein sequence ID" value="GIL68055.1"/>
    <property type="molecule type" value="Genomic_DNA"/>
</dbReference>
<evidence type="ECO:0000256" key="5">
    <source>
        <dbReference type="ARBA" id="ARBA00022786"/>
    </source>
</evidence>
<dbReference type="Proteomes" id="UP000747399">
    <property type="component" value="Unassembled WGS sequence"/>
</dbReference>
<dbReference type="GO" id="GO:0006508">
    <property type="term" value="P:proteolysis"/>
    <property type="evidence" value="ECO:0007669"/>
    <property type="project" value="UniProtKB-KW"/>
</dbReference>
<dbReference type="InterPro" id="IPR001394">
    <property type="entry name" value="Peptidase_C19_UCH"/>
</dbReference>
<evidence type="ECO:0000259" key="9">
    <source>
        <dbReference type="PROSITE" id="PS50235"/>
    </source>
</evidence>
<name>A0A8J4BT03_9CHLO</name>
<feature type="region of interest" description="Disordered" evidence="8">
    <location>
        <begin position="382"/>
        <end position="416"/>
    </location>
</feature>
<feature type="compositionally biased region" description="Basic and acidic residues" evidence="8">
    <location>
        <begin position="405"/>
        <end position="416"/>
    </location>
</feature>
<proteinExistence type="inferred from homology"/>
<feature type="domain" description="USP" evidence="9">
    <location>
        <begin position="1"/>
        <end position="267"/>
    </location>
</feature>
<evidence type="ECO:0000256" key="7">
    <source>
        <dbReference type="ARBA" id="ARBA00022807"/>
    </source>
</evidence>
<comment type="caution">
    <text evidence="10">The sequence shown here is derived from an EMBL/GenBank/DDBJ whole genome shotgun (WGS) entry which is preliminary data.</text>
</comment>
<dbReference type="InterPro" id="IPR028889">
    <property type="entry name" value="USP"/>
</dbReference>
<feature type="compositionally biased region" description="Low complexity" evidence="8">
    <location>
        <begin position="392"/>
        <end position="404"/>
    </location>
</feature>
<dbReference type="EC" id="3.4.19.12" evidence="3"/>
<evidence type="ECO:0000256" key="4">
    <source>
        <dbReference type="ARBA" id="ARBA00022670"/>
    </source>
</evidence>
<protein>
    <recommendedName>
        <fullName evidence="3">ubiquitinyl hydrolase 1</fullName>
        <ecNumber evidence="3">3.4.19.12</ecNumber>
    </recommendedName>
</protein>
<dbReference type="GO" id="GO:0005634">
    <property type="term" value="C:nucleus"/>
    <property type="evidence" value="ECO:0007669"/>
    <property type="project" value="TreeGrafter"/>
</dbReference>
<evidence type="ECO:0000256" key="2">
    <source>
        <dbReference type="ARBA" id="ARBA00009085"/>
    </source>
</evidence>
<sequence length="416" mass="45790">MVTLDCLMCAVMGRMVDHLNGLGITAPGLGSNCNSRFLKLSSSASELEDLPEQILQAIAEDDVTLHRTHPQNVKKGRRPKHVTEEYFNWHRCVECCECGNNHERPWPFKVLFLDMAEATTIPKALSQFLHKEVLAWEEPYRGVCKVCFKTPHPRTNVQKIRGPRIMVIQLSRMSEDRNWSSIKTVNLDLDLDLGPCKVHDIGFKGETRYRLTGVVQHHGLSVISNSFSALVRDTDGHWNAVGFKKMHKVEDEKVCQGQPHLLIYSRIDVGLLQQSGMAPVQHATKQEAKAADELEAHSTVVEATTAAEQDLQSSAMQTGGEVLLPMDAAMQTGGEVPLPLGATMAKDEMEKNEGQHLVLAVASPPSPQCSCSAIKIIAGSRKHKLEDPDGTSNASSASSSSMAAHTRDTHKIPRKA</sequence>
<dbReference type="GO" id="GO:0005829">
    <property type="term" value="C:cytosol"/>
    <property type="evidence" value="ECO:0007669"/>
    <property type="project" value="TreeGrafter"/>
</dbReference>
<dbReference type="PROSITE" id="PS50235">
    <property type="entry name" value="USP_3"/>
    <property type="match status" value="1"/>
</dbReference>
<evidence type="ECO:0000256" key="3">
    <source>
        <dbReference type="ARBA" id="ARBA00012759"/>
    </source>
</evidence>